<evidence type="ECO:0000313" key="2">
    <source>
        <dbReference type="EMBL" id="RUT07116.1"/>
    </source>
</evidence>
<protein>
    <recommendedName>
        <fullName evidence="1">Mo-dependent nitrogenase C-terminal domain-containing protein</fullName>
    </recommendedName>
</protein>
<dbReference type="InterPro" id="IPR009717">
    <property type="entry name" value="Mo-dep_Nase_C"/>
</dbReference>
<name>A0A433VLZ2_9CYAN</name>
<comment type="caution">
    <text evidence="2">The sequence shown here is derived from an EMBL/GenBank/DDBJ whole genome shotgun (WGS) entry which is preliminary data.</text>
</comment>
<gene>
    <name evidence="2" type="ORF">DSM106972_023770</name>
</gene>
<dbReference type="AlphaFoldDB" id="A0A433VLZ2"/>
<accession>A0A433VLZ2</accession>
<dbReference type="Proteomes" id="UP000271624">
    <property type="component" value="Unassembled WGS sequence"/>
</dbReference>
<feature type="domain" description="Mo-dependent nitrogenase C-terminal" evidence="1">
    <location>
        <begin position="16"/>
        <end position="96"/>
    </location>
</feature>
<dbReference type="EMBL" id="RSCL01000005">
    <property type="protein sequence ID" value="RUT07116.1"/>
    <property type="molecule type" value="Genomic_DNA"/>
</dbReference>
<dbReference type="Pfam" id="PF06967">
    <property type="entry name" value="Mo-nitro_C"/>
    <property type="match status" value="1"/>
</dbReference>
<keyword evidence="3" id="KW-1185">Reference proteome</keyword>
<reference evidence="2" key="2">
    <citation type="journal article" date="2019" name="Genome Biol. Evol.">
        <title>Day and night: Metabolic profiles and evolutionary relationships of six axenic non-marine cyanobacteria.</title>
        <authorList>
            <person name="Will S.E."/>
            <person name="Henke P."/>
            <person name="Boedeker C."/>
            <person name="Huang S."/>
            <person name="Brinkmann H."/>
            <person name="Rohde M."/>
            <person name="Jarek M."/>
            <person name="Friedl T."/>
            <person name="Seufert S."/>
            <person name="Schumacher M."/>
            <person name="Overmann J."/>
            <person name="Neumann-Schaal M."/>
            <person name="Petersen J."/>
        </authorList>
    </citation>
    <scope>NUCLEOTIDE SEQUENCE [LARGE SCALE GENOMIC DNA]</scope>
    <source>
        <strain evidence="2">PCC 7102</strain>
    </source>
</reference>
<evidence type="ECO:0000259" key="1">
    <source>
        <dbReference type="Pfam" id="PF06967"/>
    </source>
</evidence>
<evidence type="ECO:0000313" key="3">
    <source>
        <dbReference type="Proteomes" id="UP000271624"/>
    </source>
</evidence>
<dbReference type="RefSeq" id="WP_233786973.1">
    <property type="nucleotide sequence ID" value="NZ_RSCL01000005.1"/>
</dbReference>
<reference evidence="2" key="1">
    <citation type="submission" date="2018-12" db="EMBL/GenBank/DDBJ databases">
        <authorList>
            <person name="Will S."/>
            <person name="Neumann-Schaal M."/>
            <person name="Henke P."/>
        </authorList>
    </citation>
    <scope>NUCLEOTIDE SEQUENCE</scope>
    <source>
        <strain evidence="2">PCC 7102</strain>
    </source>
</reference>
<proteinExistence type="predicted"/>
<organism evidence="2 3">
    <name type="scientific">Dulcicalothrix desertica PCC 7102</name>
    <dbReference type="NCBI Taxonomy" id="232991"/>
    <lineage>
        <taxon>Bacteria</taxon>
        <taxon>Bacillati</taxon>
        <taxon>Cyanobacteriota</taxon>
        <taxon>Cyanophyceae</taxon>
        <taxon>Nostocales</taxon>
        <taxon>Calotrichaceae</taxon>
        <taxon>Dulcicalothrix</taxon>
    </lineage>
</organism>
<sequence length="97" mass="11163">MASLIQHLYSFRFGILTFARGWLNNLEVHDYKLADWLCKLIPASCPFEQAIKFWGGNVVHIPPLCKLNPLYEEIVSLRLRALCYLVDECGCDATLYL</sequence>